<sequence>MPSPPVVVLDNGGSTIKAGVVVPNSGDDVDNLESHGVTLKPRTIVNAVIRSKGDKKTYFGHELEQCRDFSSLHYRLPFERGFLTDWDAQKAVWDGLFSQLLKVEPADHSLLITEPYFNLPNIQDVYDQFVFEEYEFQSYLRCAPAALLPFGSLFGSGLPAPECMLIVDSGFSFTHIVPLMNGKVLWKSVRRLDVGGKLMTNHLKELVSFRQWNMMDETHIVNDVKEKCCYVTAHFGADLETCRKDPKRNEIVQEYVLPNFADNRPGRVKAPIEVLAEGDQVLVMNNERFAVPELLFRPTDIGLSQSGISRTIAEAISTLPQDVQGLFWANIGLVGGNVKFPGFRQRLADELRSLAPIQYEVHIHESSDPIVESWLAGAAFARREPSVFSQHVVTRAEYQEGGSNACRRKFPGWMARAGSNFNAGEQNADSLAEVHGDAIIATTTGRRAKADARMKASTRGKARAKQGG</sequence>
<dbReference type="SMART" id="SM00268">
    <property type="entry name" value="ACTIN"/>
    <property type="match status" value="1"/>
</dbReference>
<dbReference type="STRING" id="27342.A0A0H2RN55"/>
<dbReference type="FunCoup" id="A0A0H2RN55">
    <property type="interactions" value="146"/>
</dbReference>
<evidence type="ECO:0000313" key="9">
    <source>
        <dbReference type="EMBL" id="KLO06271.1"/>
    </source>
</evidence>
<dbReference type="InterPro" id="IPR043129">
    <property type="entry name" value="ATPase_NBD"/>
</dbReference>
<dbReference type="Proteomes" id="UP000053477">
    <property type="component" value="Unassembled WGS sequence"/>
</dbReference>
<feature type="region of interest" description="Disordered" evidence="8">
    <location>
        <begin position="449"/>
        <end position="468"/>
    </location>
</feature>
<dbReference type="PANTHER" id="PTHR11937">
    <property type="entry name" value="ACTIN"/>
    <property type="match status" value="1"/>
</dbReference>
<dbReference type="InterPro" id="IPR004000">
    <property type="entry name" value="Actin"/>
</dbReference>
<accession>A0A0H2RN55</accession>
<dbReference type="Gene3D" id="3.30.420.40">
    <property type="match status" value="2"/>
</dbReference>
<evidence type="ECO:0000256" key="1">
    <source>
        <dbReference type="ARBA" id="ARBA00004496"/>
    </source>
</evidence>
<keyword evidence="10" id="KW-1185">Reference proteome</keyword>
<dbReference type="InParanoid" id="A0A0H2RN55"/>
<evidence type="ECO:0000256" key="3">
    <source>
        <dbReference type="ARBA" id="ARBA00018633"/>
    </source>
</evidence>
<evidence type="ECO:0000256" key="5">
    <source>
        <dbReference type="ARBA" id="ARBA00025222"/>
    </source>
</evidence>
<comment type="similarity">
    <text evidence="2">Belongs to the actin family. ARP6 subfamily.</text>
</comment>
<dbReference type="Gene3D" id="2.30.36.70">
    <property type="entry name" value="Actin, Chain A, domain 2"/>
    <property type="match status" value="1"/>
</dbReference>
<evidence type="ECO:0000256" key="2">
    <source>
        <dbReference type="ARBA" id="ARBA00005665"/>
    </source>
</evidence>
<evidence type="ECO:0000256" key="4">
    <source>
        <dbReference type="ARBA" id="ARBA00022490"/>
    </source>
</evidence>
<proteinExistence type="inferred from homology"/>
<comment type="function">
    <text evidence="5">Component of the SWR1 complex which mediates the ATP-dependent exchange of histone H2A for the H2A variant HZT1 leading to transcriptional regulation of selected genes by chromatin remodeling. Involved in chromosome stability.</text>
</comment>
<protein>
    <recommendedName>
        <fullName evidence="3">Actin-like protein ARP6</fullName>
    </recommendedName>
    <alternativeName>
        <fullName evidence="7">Actin-like protein arp6</fullName>
    </alternativeName>
</protein>
<organism evidence="9 10">
    <name type="scientific">Schizopora paradoxa</name>
    <dbReference type="NCBI Taxonomy" id="27342"/>
    <lineage>
        <taxon>Eukaryota</taxon>
        <taxon>Fungi</taxon>
        <taxon>Dikarya</taxon>
        <taxon>Basidiomycota</taxon>
        <taxon>Agaricomycotina</taxon>
        <taxon>Agaricomycetes</taxon>
        <taxon>Hymenochaetales</taxon>
        <taxon>Schizoporaceae</taxon>
        <taxon>Schizopora</taxon>
    </lineage>
</organism>
<dbReference type="GO" id="GO:0005737">
    <property type="term" value="C:cytoplasm"/>
    <property type="evidence" value="ECO:0007669"/>
    <property type="project" value="UniProtKB-SubCell"/>
</dbReference>
<keyword evidence="4" id="KW-0963">Cytoplasm</keyword>
<dbReference type="EMBL" id="KQ086221">
    <property type="protein sequence ID" value="KLO06271.1"/>
    <property type="molecule type" value="Genomic_DNA"/>
</dbReference>
<evidence type="ECO:0000256" key="6">
    <source>
        <dbReference type="ARBA" id="ARBA00063309"/>
    </source>
</evidence>
<comment type="subcellular location">
    <subcellularLocation>
        <location evidence="1">Cytoplasm</location>
    </subcellularLocation>
</comment>
<dbReference type="SUPFAM" id="SSF53067">
    <property type="entry name" value="Actin-like ATPase domain"/>
    <property type="match status" value="2"/>
</dbReference>
<evidence type="ECO:0000256" key="7">
    <source>
        <dbReference type="ARBA" id="ARBA00073820"/>
    </source>
</evidence>
<gene>
    <name evidence="9" type="ORF">SCHPADRAFT_694795</name>
</gene>
<evidence type="ECO:0000313" key="10">
    <source>
        <dbReference type="Proteomes" id="UP000053477"/>
    </source>
</evidence>
<feature type="compositionally biased region" description="Basic residues" evidence="8">
    <location>
        <begin position="456"/>
        <end position="468"/>
    </location>
</feature>
<reference evidence="9 10" key="1">
    <citation type="submission" date="2015-04" db="EMBL/GenBank/DDBJ databases">
        <title>Complete genome sequence of Schizopora paradoxa KUC8140, a cosmopolitan wood degrader in East Asia.</title>
        <authorList>
            <consortium name="DOE Joint Genome Institute"/>
            <person name="Min B."/>
            <person name="Park H."/>
            <person name="Jang Y."/>
            <person name="Kim J.-J."/>
            <person name="Kim K.H."/>
            <person name="Pangilinan J."/>
            <person name="Lipzen A."/>
            <person name="Riley R."/>
            <person name="Grigoriev I.V."/>
            <person name="Spatafora J.W."/>
            <person name="Choi I.-G."/>
        </authorList>
    </citation>
    <scope>NUCLEOTIDE SEQUENCE [LARGE SCALE GENOMIC DNA]</scope>
    <source>
        <strain evidence="9 10">KUC8140</strain>
    </source>
</reference>
<dbReference type="GO" id="GO:0005634">
    <property type="term" value="C:nucleus"/>
    <property type="evidence" value="ECO:0007669"/>
    <property type="project" value="UniProtKB-ARBA"/>
</dbReference>
<dbReference type="AlphaFoldDB" id="A0A0H2RN55"/>
<dbReference type="OrthoDB" id="6220758at2759"/>
<dbReference type="Pfam" id="PF00022">
    <property type="entry name" value="Actin"/>
    <property type="match status" value="1"/>
</dbReference>
<comment type="subunit">
    <text evidence="6">Component of the SWR1 chromatin remodeling complex.</text>
</comment>
<dbReference type="Gene3D" id="3.90.640.10">
    <property type="entry name" value="Actin, Chain A, domain 4"/>
    <property type="match status" value="1"/>
</dbReference>
<dbReference type="FunFam" id="3.90.640.10:FF:000014">
    <property type="entry name" value="Putative actin-related protein 6"/>
    <property type="match status" value="1"/>
</dbReference>
<evidence type="ECO:0000256" key="8">
    <source>
        <dbReference type="SAM" id="MobiDB-lite"/>
    </source>
</evidence>
<dbReference type="CDD" id="cd10210">
    <property type="entry name" value="ASKHA_NBD_Arp6"/>
    <property type="match status" value="1"/>
</dbReference>
<name>A0A0H2RN55_9AGAM</name>